<dbReference type="EMBL" id="JAGDYM010000010">
    <property type="protein sequence ID" value="MBO1902103.1"/>
    <property type="molecule type" value="Genomic_DNA"/>
</dbReference>
<dbReference type="InterPro" id="IPR021408">
    <property type="entry name" value="DUF3046"/>
</dbReference>
<name>A0A939MJH7_9MICO</name>
<sequence length="73" mass="8280">MRLSEFQRALNEEFGDAYAGVVRREHWLTALDGTAEDALSRGVPAREVWFALCDEMQIPEARRHGRGLLDPPV</sequence>
<accession>A0A939MJH7</accession>
<proteinExistence type="predicted"/>
<dbReference type="Pfam" id="PF11248">
    <property type="entry name" value="DUF3046"/>
    <property type="match status" value="1"/>
</dbReference>
<evidence type="ECO:0000313" key="2">
    <source>
        <dbReference type="Proteomes" id="UP000664382"/>
    </source>
</evidence>
<keyword evidence="2" id="KW-1185">Reference proteome</keyword>
<protein>
    <submittedName>
        <fullName evidence="1">DUF3046 domain-containing protein</fullName>
    </submittedName>
</protein>
<dbReference type="Proteomes" id="UP000664382">
    <property type="component" value="Unassembled WGS sequence"/>
</dbReference>
<comment type="caution">
    <text evidence="1">The sequence shown here is derived from an EMBL/GenBank/DDBJ whole genome shotgun (WGS) entry which is preliminary data.</text>
</comment>
<reference evidence="1" key="1">
    <citation type="submission" date="2021-03" db="EMBL/GenBank/DDBJ databases">
        <title>Leucobacter chromiisoli sp. nov., isolated from chromium-containing soil of chemical plant.</title>
        <authorList>
            <person name="Xu Z."/>
        </authorList>
    </citation>
    <scope>NUCLEOTIDE SEQUENCE</scope>
    <source>
        <strain evidence="1">S27</strain>
    </source>
</reference>
<gene>
    <name evidence="1" type="ORF">J4H92_09105</name>
</gene>
<dbReference type="RefSeq" id="WP_208097868.1">
    <property type="nucleotide sequence ID" value="NZ_JAGDYM010000010.1"/>
</dbReference>
<dbReference type="AlphaFoldDB" id="A0A939MJH7"/>
<organism evidence="1 2">
    <name type="scientific">Leucobacter weissii</name>
    <dbReference type="NCBI Taxonomy" id="1983706"/>
    <lineage>
        <taxon>Bacteria</taxon>
        <taxon>Bacillati</taxon>
        <taxon>Actinomycetota</taxon>
        <taxon>Actinomycetes</taxon>
        <taxon>Micrococcales</taxon>
        <taxon>Microbacteriaceae</taxon>
        <taxon>Leucobacter</taxon>
    </lineage>
</organism>
<evidence type="ECO:0000313" key="1">
    <source>
        <dbReference type="EMBL" id="MBO1902103.1"/>
    </source>
</evidence>